<evidence type="ECO:0000256" key="8">
    <source>
        <dbReference type="ARBA" id="ARBA00023170"/>
    </source>
</evidence>
<dbReference type="RefSeq" id="XP_018335078.1">
    <property type="nucleotide sequence ID" value="XM_018479576.1"/>
</dbReference>
<evidence type="ECO:0000256" key="11">
    <source>
        <dbReference type="SAM" id="Phobius"/>
    </source>
</evidence>
<feature type="region of interest" description="Disordered" evidence="10">
    <location>
        <begin position="172"/>
        <end position="196"/>
    </location>
</feature>
<sequence length="196" mass="22457">ILFTQLPPLLGVWGQLGLDPSTFSCTILEKNGTSPKKMIFLIGFVLPCIVIIVSYSCIFFRVKKTRKKLMSHVKSSSSQESRRTNREKEDNRLTKLMLLIFICFLLCFLPLMIMNVFDDSINYPVLHVVASIMAWASSVINPFIYAASNRQYRTAYSKFFTLLKGNVLQTHNNTRNSMKNSQHFSNKMQPSSNTKE</sequence>
<evidence type="ECO:0000256" key="2">
    <source>
        <dbReference type="ARBA" id="ARBA00010663"/>
    </source>
</evidence>
<dbReference type="Proteomes" id="UP000192223">
    <property type="component" value="Unplaced"/>
</dbReference>
<dbReference type="AlphaFoldDB" id="A0A1W4XRG5"/>
<dbReference type="OrthoDB" id="6117944at2759"/>
<proteinExistence type="inferred from homology"/>
<keyword evidence="6" id="KW-0297">G-protein coupled receptor</keyword>
<comment type="subcellular location">
    <subcellularLocation>
        <location evidence="1">Cell membrane</location>
        <topology evidence="1">Multi-pass membrane protein</topology>
    </subcellularLocation>
</comment>
<dbReference type="GO" id="GO:0004930">
    <property type="term" value="F:G protein-coupled receptor activity"/>
    <property type="evidence" value="ECO:0007669"/>
    <property type="project" value="UniProtKB-KW"/>
</dbReference>
<keyword evidence="4 11" id="KW-0812">Transmembrane</keyword>
<dbReference type="PROSITE" id="PS50262">
    <property type="entry name" value="G_PROTEIN_RECEP_F1_2"/>
    <property type="match status" value="1"/>
</dbReference>
<evidence type="ECO:0000259" key="12">
    <source>
        <dbReference type="PROSITE" id="PS50262"/>
    </source>
</evidence>
<dbReference type="InterPro" id="IPR017452">
    <property type="entry name" value="GPCR_Rhodpsn_7TM"/>
</dbReference>
<keyword evidence="8" id="KW-0675">Receptor</keyword>
<dbReference type="InParanoid" id="A0A1W4XRG5"/>
<evidence type="ECO:0000256" key="4">
    <source>
        <dbReference type="ARBA" id="ARBA00022692"/>
    </source>
</evidence>
<evidence type="ECO:0000313" key="13">
    <source>
        <dbReference type="Proteomes" id="UP000192223"/>
    </source>
</evidence>
<protein>
    <submittedName>
        <fullName evidence="14">Protein trapped in endoderm-1-like</fullName>
    </submittedName>
</protein>
<feature type="transmembrane region" description="Helical" evidence="11">
    <location>
        <begin position="38"/>
        <end position="60"/>
    </location>
</feature>
<dbReference type="PANTHER" id="PTHR24228:SF71">
    <property type="entry name" value="PROTEIN TRAPPED IN ENDODERM-1"/>
    <property type="match status" value="1"/>
</dbReference>
<reference evidence="14" key="1">
    <citation type="submission" date="2025-08" db="UniProtKB">
        <authorList>
            <consortium name="RefSeq"/>
        </authorList>
    </citation>
    <scope>IDENTIFICATION</scope>
    <source>
        <tissue evidence="14">Entire body</tissue>
    </source>
</reference>
<evidence type="ECO:0000256" key="6">
    <source>
        <dbReference type="ARBA" id="ARBA00023040"/>
    </source>
</evidence>
<evidence type="ECO:0000256" key="7">
    <source>
        <dbReference type="ARBA" id="ARBA00023136"/>
    </source>
</evidence>
<feature type="transmembrane region" description="Helical" evidence="11">
    <location>
        <begin position="123"/>
        <end position="147"/>
    </location>
</feature>
<dbReference type="Pfam" id="PF00001">
    <property type="entry name" value="7tm_1"/>
    <property type="match status" value="1"/>
</dbReference>
<dbReference type="GO" id="GO:0005886">
    <property type="term" value="C:plasma membrane"/>
    <property type="evidence" value="ECO:0007669"/>
    <property type="project" value="UniProtKB-SubCell"/>
</dbReference>
<evidence type="ECO:0000313" key="14">
    <source>
        <dbReference type="RefSeq" id="XP_018335078.1"/>
    </source>
</evidence>
<organism evidence="13 14">
    <name type="scientific">Agrilus planipennis</name>
    <name type="common">Emerald ash borer</name>
    <name type="synonym">Agrilus marcopoli</name>
    <dbReference type="NCBI Taxonomy" id="224129"/>
    <lineage>
        <taxon>Eukaryota</taxon>
        <taxon>Metazoa</taxon>
        <taxon>Ecdysozoa</taxon>
        <taxon>Arthropoda</taxon>
        <taxon>Hexapoda</taxon>
        <taxon>Insecta</taxon>
        <taxon>Pterygota</taxon>
        <taxon>Neoptera</taxon>
        <taxon>Endopterygota</taxon>
        <taxon>Coleoptera</taxon>
        <taxon>Polyphaga</taxon>
        <taxon>Elateriformia</taxon>
        <taxon>Buprestoidea</taxon>
        <taxon>Buprestidae</taxon>
        <taxon>Agrilinae</taxon>
        <taxon>Agrilus</taxon>
    </lineage>
</organism>
<gene>
    <name evidence="14" type="primary">LOC108743972</name>
</gene>
<accession>A0A1W4XRG5</accession>
<name>A0A1W4XRG5_AGRPL</name>
<evidence type="ECO:0000256" key="3">
    <source>
        <dbReference type="ARBA" id="ARBA00022475"/>
    </source>
</evidence>
<feature type="transmembrane region" description="Helical" evidence="11">
    <location>
        <begin position="96"/>
        <end position="117"/>
    </location>
</feature>
<dbReference type="Gene3D" id="1.20.1070.10">
    <property type="entry name" value="Rhodopsin 7-helix transmembrane proteins"/>
    <property type="match status" value="1"/>
</dbReference>
<keyword evidence="5 11" id="KW-1133">Transmembrane helix</keyword>
<dbReference type="SUPFAM" id="SSF81321">
    <property type="entry name" value="Family A G protein-coupled receptor-like"/>
    <property type="match status" value="1"/>
</dbReference>
<dbReference type="GeneID" id="108743972"/>
<dbReference type="PANTHER" id="PTHR24228">
    <property type="entry name" value="B2 BRADYKININ RECEPTOR/ANGIOTENSIN II RECEPTOR"/>
    <property type="match status" value="1"/>
</dbReference>
<dbReference type="KEGG" id="apln:108743972"/>
<evidence type="ECO:0000256" key="10">
    <source>
        <dbReference type="SAM" id="MobiDB-lite"/>
    </source>
</evidence>
<keyword evidence="9" id="KW-0807">Transducer</keyword>
<comment type="similarity">
    <text evidence="2">Belongs to the G-protein coupled receptor 1 family.</text>
</comment>
<keyword evidence="13" id="KW-1185">Reference proteome</keyword>
<dbReference type="PRINTS" id="PR00237">
    <property type="entry name" value="GPCRRHODOPSN"/>
</dbReference>
<evidence type="ECO:0000256" key="9">
    <source>
        <dbReference type="ARBA" id="ARBA00023224"/>
    </source>
</evidence>
<feature type="domain" description="G-protein coupled receptors family 1 profile" evidence="12">
    <location>
        <begin position="1"/>
        <end position="145"/>
    </location>
</feature>
<evidence type="ECO:0000256" key="1">
    <source>
        <dbReference type="ARBA" id="ARBA00004651"/>
    </source>
</evidence>
<dbReference type="STRING" id="224129.A0A1W4XRG5"/>
<feature type="non-terminal residue" evidence="14">
    <location>
        <position position="1"/>
    </location>
</feature>
<evidence type="ECO:0000256" key="5">
    <source>
        <dbReference type="ARBA" id="ARBA00022989"/>
    </source>
</evidence>
<keyword evidence="7 11" id="KW-0472">Membrane</keyword>
<dbReference type="InterPro" id="IPR000276">
    <property type="entry name" value="GPCR_Rhodpsn"/>
</dbReference>
<keyword evidence="3" id="KW-1003">Cell membrane</keyword>